<reference evidence="1" key="1">
    <citation type="submission" date="2020-02" db="EMBL/GenBank/DDBJ databases">
        <authorList>
            <person name="Palmer J.M."/>
        </authorList>
    </citation>
    <scope>NUCLEOTIDE SEQUENCE</scope>
    <source>
        <strain evidence="1">EPUS1.4</strain>
        <tissue evidence="1">Thallus</tissue>
    </source>
</reference>
<comment type="caution">
    <text evidence="1">The sequence shown here is derived from an EMBL/GenBank/DDBJ whole genome shotgun (WGS) entry which is preliminary data.</text>
</comment>
<sequence>MDAVGPQAVKRNEDKPSFLSLPGEVRNDIYALLLPDPGSTLSLGKQYDFKTYCVFRSAPVHTALFLTCHRVRHEASSLFYPCNTFCISRPTQLTLYIRDLTTHTRDQISHLSISVTLSLSSLSRRRRAKSLTATDFPPKGRNANAILTQNRDLKHLSKFTALKLLIISLNIEACDLQRYLAPSHVTFLDDLVPRNAEIRLEVGKCAHCLHWHDSSSNPLAIDDVEKNQQWWRWESSPLCRSPRSSPYHMDKWPGSRGGREWILTRRIGGKVVDIQPFPPINHTSSASPSFTQHPTHEQRTHLAELLSQCYTCKRPLVTTTSTTSASENQHQNQQNQAHIRAQTCEVCALVSFCSNLCFAACVEHQHLCVPKPFG</sequence>
<dbReference type="PANTHER" id="PTHR42085:SF2">
    <property type="entry name" value="F-BOX DOMAIN-CONTAINING PROTEIN"/>
    <property type="match status" value="1"/>
</dbReference>
<accession>A0A8H7AHG5</accession>
<dbReference type="Proteomes" id="UP000606974">
    <property type="component" value="Unassembled WGS sequence"/>
</dbReference>
<dbReference type="AlphaFoldDB" id="A0A8H7AHG5"/>
<evidence type="ECO:0000313" key="1">
    <source>
        <dbReference type="EMBL" id="KAF7505220.1"/>
    </source>
</evidence>
<dbReference type="EMBL" id="JAACFV010000115">
    <property type="protein sequence ID" value="KAF7505220.1"/>
    <property type="molecule type" value="Genomic_DNA"/>
</dbReference>
<proteinExistence type="predicted"/>
<protein>
    <submittedName>
        <fullName evidence="1">Uncharacterized protein</fullName>
    </submittedName>
</protein>
<organism evidence="1 2">
    <name type="scientific">Endocarpon pusillum</name>
    <dbReference type="NCBI Taxonomy" id="364733"/>
    <lineage>
        <taxon>Eukaryota</taxon>
        <taxon>Fungi</taxon>
        <taxon>Dikarya</taxon>
        <taxon>Ascomycota</taxon>
        <taxon>Pezizomycotina</taxon>
        <taxon>Eurotiomycetes</taxon>
        <taxon>Chaetothyriomycetidae</taxon>
        <taxon>Verrucariales</taxon>
        <taxon>Verrucariaceae</taxon>
        <taxon>Endocarpon</taxon>
    </lineage>
</organism>
<gene>
    <name evidence="1" type="ORF">GJ744_001149</name>
</gene>
<dbReference type="OrthoDB" id="4757095at2759"/>
<dbReference type="PANTHER" id="PTHR42085">
    <property type="entry name" value="F-BOX DOMAIN-CONTAINING PROTEIN"/>
    <property type="match status" value="1"/>
</dbReference>
<keyword evidence="2" id="KW-1185">Reference proteome</keyword>
<dbReference type="InterPro" id="IPR038883">
    <property type="entry name" value="AN11006-like"/>
</dbReference>
<evidence type="ECO:0000313" key="2">
    <source>
        <dbReference type="Proteomes" id="UP000606974"/>
    </source>
</evidence>
<name>A0A8H7AHG5_9EURO</name>